<dbReference type="InterPro" id="IPR029006">
    <property type="entry name" value="ADF-H/Gelsolin-like_dom_sf"/>
</dbReference>
<evidence type="ECO:0000313" key="2">
    <source>
        <dbReference type="Proteomes" id="UP000286415"/>
    </source>
</evidence>
<dbReference type="PROSITE" id="PS51263">
    <property type="entry name" value="ADF_H"/>
    <property type="match status" value="1"/>
</dbReference>
<proteinExistence type="predicted"/>
<dbReference type="GO" id="GO:0015629">
    <property type="term" value="C:actin cytoskeleton"/>
    <property type="evidence" value="ECO:0007669"/>
    <property type="project" value="InterPro"/>
</dbReference>
<dbReference type="Gene3D" id="3.40.20.10">
    <property type="entry name" value="Severin"/>
    <property type="match status" value="1"/>
</dbReference>
<dbReference type="InterPro" id="IPR017904">
    <property type="entry name" value="ADF/Cofilin"/>
</dbReference>
<comment type="caution">
    <text evidence="1">The sequence shown here is derived from an EMBL/GenBank/DDBJ whole genome shotgun (WGS) entry which is preliminary data.</text>
</comment>
<dbReference type="GO" id="GO:0003779">
    <property type="term" value="F:actin binding"/>
    <property type="evidence" value="ECO:0007669"/>
    <property type="project" value="UniProtKB-KW"/>
</dbReference>
<dbReference type="OrthoDB" id="10249245at2759"/>
<dbReference type="Pfam" id="PF00241">
    <property type="entry name" value="Cofilin_ADF"/>
    <property type="match status" value="1"/>
</dbReference>
<dbReference type="SMART" id="SM00102">
    <property type="entry name" value="ADF"/>
    <property type="match status" value="1"/>
</dbReference>
<keyword evidence="2" id="KW-1185">Reference proteome</keyword>
<dbReference type="GO" id="GO:0030042">
    <property type="term" value="P:actin filament depolymerization"/>
    <property type="evidence" value="ECO:0007669"/>
    <property type="project" value="InterPro"/>
</dbReference>
<reference evidence="1 2" key="2">
    <citation type="journal article" date="2021" name="Genomics">
        <title>High-quality reference genome for Clonorchis sinensis.</title>
        <authorList>
            <person name="Young N.D."/>
            <person name="Stroehlein A.J."/>
            <person name="Kinkar L."/>
            <person name="Wang T."/>
            <person name="Sohn W.M."/>
            <person name="Chang B.C.H."/>
            <person name="Kaur P."/>
            <person name="Weisz D."/>
            <person name="Dudchenko O."/>
            <person name="Aiden E.L."/>
            <person name="Korhonen P.K."/>
            <person name="Gasser R.B."/>
        </authorList>
    </citation>
    <scope>NUCLEOTIDE SEQUENCE [LARGE SCALE GENOMIC DNA]</scope>
    <source>
        <strain evidence="1">Cs-k2</strain>
    </source>
</reference>
<dbReference type="Proteomes" id="UP000286415">
    <property type="component" value="Unassembled WGS sequence"/>
</dbReference>
<sequence>MHTQSFDGLRSERGRRRLGFAVGHSVTTYCAGVTGMLRFKSFIKALQTATFKSFSQVIHTDAARTSLSSCENMYTTSLAGCIEHHVVKIQEEGWLSEANYSQTEEARSAPSLDDTELKVLDLLYTLVHKGLSATVATVPASGVKCHQSCIDAYNELKLRKNHRYILFHIRNNEEIQVLRKADRNATYEDFYQDLITAMDEGEGRYAVYDYEVPGKLPTLIFISWYVQVTLTDPVGRNPSPLSIKTKLIYAASKDAIRLKLIGIKHEVEANDIDEIAEEELRKKVE</sequence>
<name>A0A8T1LYK7_CLOSI</name>
<dbReference type="PANTHER" id="PTHR11913">
    <property type="entry name" value="COFILIN-RELATED"/>
    <property type="match status" value="1"/>
</dbReference>
<dbReference type="SUPFAM" id="SSF55753">
    <property type="entry name" value="Actin depolymerizing proteins"/>
    <property type="match status" value="1"/>
</dbReference>
<gene>
    <name evidence="1" type="ORF">CSKR_114384</name>
</gene>
<dbReference type="CDD" id="cd11286">
    <property type="entry name" value="ADF_cofilin_like"/>
    <property type="match status" value="1"/>
</dbReference>
<dbReference type="EMBL" id="NIRI02000076">
    <property type="protein sequence ID" value="KAG5442043.1"/>
    <property type="molecule type" value="Genomic_DNA"/>
</dbReference>
<organism evidence="1 2">
    <name type="scientific">Clonorchis sinensis</name>
    <name type="common">Chinese liver fluke</name>
    <dbReference type="NCBI Taxonomy" id="79923"/>
    <lineage>
        <taxon>Eukaryota</taxon>
        <taxon>Metazoa</taxon>
        <taxon>Spiralia</taxon>
        <taxon>Lophotrochozoa</taxon>
        <taxon>Platyhelminthes</taxon>
        <taxon>Trematoda</taxon>
        <taxon>Digenea</taxon>
        <taxon>Opisthorchiida</taxon>
        <taxon>Opisthorchiata</taxon>
        <taxon>Opisthorchiidae</taxon>
        <taxon>Clonorchis</taxon>
    </lineage>
</organism>
<protein>
    <submittedName>
        <fullName evidence="1">Cofilin/actin-depolymerizing factor</fullName>
    </submittedName>
</protein>
<dbReference type="InterPro" id="IPR002108">
    <property type="entry name" value="ADF-H"/>
</dbReference>
<evidence type="ECO:0000313" key="1">
    <source>
        <dbReference type="EMBL" id="KAG5442043.1"/>
    </source>
</evidence>
<reference evidence="1 2" key="1">
    <citation type="journal article" date="2018" name="Biotechnol. Adv.">
        <title>Improved genomic resources and new bioinformatic workflow for the carcinogenic parasite Clonorchis sinensis: Biotechnological implications.</title>
        <authorList>
            <person name="Wang D."/>
            <person name="Korhonen P.K."/>
            <person name="Gasser R.B."/>
            <person name="Young N.D."/>
        </authorList>
    </citation>
    <scope>NUCLEOTIDE SEQUENCE [LARGE SCALE GENOMIC DNA]</scope>
    <source>
        <strain evidence="1">Cs-k2</strain>
    </source>
</reference>
<accession>A0A8T1LYK7</accession>
<dbReference type="STRING" id="79923.G7Y2J4"/>